<sequence length="283" mass="32686">MPAAFSSLPPELRLQIFENLSSTSDAIAFRQTNATNYYLIKDSLFEKNFLSRKEEALFQFFGRQSVEVRFPLVRTKVDLRGFFEDTTGFISGRLEKQRAFLCELAEVVRIHRGGPNVHSPTRPCTLIGLEDAVHQIKEGRFVLDTATSRNIAHRNWFCDYSAHLELCRAVNEAEMAVEKRAVQDAFTGLFEVVFPVRQLQDPGQTRFDYSGYELAVQWYSSMRSRFHELQPQLGDITVMHQHKPIAVVGWHRWVPGAGMRLLESVQYMVDYMNYSRIAFELYG</sequence>
<accession>A0A3N4IGM8</accession>
<name>A0A3N4IGM8_ASCIM</name>
<dbReference type="Proteomes" id="UP000275078">
    <property type="component" value="Unassembled WGS sequence"/>
</dbReference>
<evidence type="ECO:0000313" key="1">
    <source>
        <dbReference type="EMBL" id="RPA84979.1"/>
    </source>
</evidence>
<keyword evidence="2" id="KW-1185">Reference proteome</keyword>
<proteinExistence type="predicted"/>
<reference evidence="1 2" key="1">
    <citation type="journal article" date="2018" name="Nat. Ecol. Evol.">
        <title>Pezizomycetes genomes reveal the molecular basis of ectomycorrhizal truffle lifestyle.</title>
        <authorList>
            <person name="Murat C."/>
            <person name="Payen T."/>
            <person name="Noel B."/>
            <person name="Kuo A."/>
            <person name="Morin E."/>
            <person name="Chen J."/>
            <person name="Kohler A."/>
            <person name="Krizsan K."/>
            <person name="Balestrini R."/>
            <person name="Da Silva C."/>
            <person name="Montanini B."/>
            <person name="Hainaut M."/>
            <person name="Levati E."/>
            <person name="Barry K.W."/>
            <person name="Belfiori B."/>
            <person name="Cichocki N."/>
            <person name="Clum A."/>
            <person name="Dockter R.B."/>
            <person name="Fauchery L."/>
            <person name="Guy J."/>
            <person name="Iotti M."/>
            <person name="Le Tacon F."/>
            <person name="Lindquist E.A."/>
            <person name="Lipzen A."/>
            <person name="Malagnac F."/>
            <person name="Mello A."/>
            <person name="Molinier V."/>
            <person name="Miyauchi S."/>
            <person name="Poulain J."/>
            <person name="Riccioni C."/>
            <person name="Rubini A."/>
            <person name="Sitrit Y."/>
            <person name="Splivallo R."/>
            <person name="Traeger S."/>
            <person name="Wang M."/>
            <person name="Zifcakova L."/>
            <person name="Wipf D."/>
            <person name="Zambonelli A."/>
            <person name="Paolocci F."/>
            <person name="Nowrousian M."/>
            <person name="Ottonello S."/>
            <person name="Baldrian P."/>
            <person name="Spatafora J.W."/>
            <person name="Henrissat B."/>
            <person name="Nagy L.G."/>
            <person name="Aury J.M."/>
            <person name="Wincker P."/>
            <person name="Grigoriev I.V."/>
            <person name="Bonfante P."/>
            <person name="Martin F.M."/>
        </authorList>
    </citation>
    <scope>NUCLEOTIDE SEQUENCE [LARGE SCALE GENOMIC DNA]</scope>
    <source>
        <strain evidence="1 2">RN42</strain>
    </source>
</reference>
<protein>
    <recommendedName>
        <fullName evidence="3">F-box domain-containing protein</fullName>
    </recommendedName>
</protein>
<evidence type="ECO:0000313" key="2">
    <source>
        <dbReference type="Proteomes" id="UP000275078"/>
    </source>
</evidence>
<gene>
    <name evidence="1" type="ORF">BJ508DRAFT_373975</name>
</gene>
<dbReference type="AlphaFoldDB" id="A0A3N4IGM8"/>
<organism evidence="1 2">
    <name type="scientific">Ascobolus immersus RN42</name>
    <dbReference type="NCBI Taxonomy" id="1160509"/>
    <lineage>
        <taxon>Eukaryota</taxon>
        <taxon>Fungi</taxon>
        <taxon>Dikarya</taxon>
        <taxon>Ascomycota</taxon>
        <taxon>Pezizomycotina</taxon>
        <taxon>Pezizomycetes</taxon>
        <taxon>Pezizales</taxon>
        <taxon>Ascobolaceae</taxon>
        <taxon>Ascobolus</taxon>
    </lineage>
</organism>
<dbReference type="EMBL" id="ML119656">
    <property type="protein sequence ID" value="RPA84979.1"/>
    <property type="molecule type" value="Genomic_DNA"/>
</dbReference>
<evidence type="ECO:0008006" key="3">
    <source>
        <dbReference type="Google" id="ProtNLM"/>
    </source>
</evidence>